<proteinExistence type="predicted"/>
<accession>A0A9P1I749</accession>
<evidence type="ECO:0000313" key="2">
    <source>
        <dbReference type="EMBL" id="CAI5440747.1"/>
    </source>
</evidence>
<protein>
    <submittedName>
        <fullName evidence="2">Uncharacterized protein</fullName>
    </submittedName>
</protein>
<name>A0A9P1I749_9PELO</name>
<keyword evidence="3" id="KW-1185">Reference proteome</keyword>
<feature type="compositionally biased region" description="Polar residues" evidence="1">
    <location>
        <begin position="148"/>
        <end position="164"/>
    </location>
</feature>
<feature type="region of interest" description="Disordered" evidence="1">
    <location>
        <begin position="261"/>
        <end position="334"/>
    </location>
</feature>
<dbReference type="EMBL" id="CANHGI010000002">
    <property type="protein sequence ID" value="CAI5440747.1"/>
    <property type="molecule type" value="Genomic_DNA"/>
</dbReference>
<dbReference type="OrthoDB" id="5877602at2759"/>
<comment type="caution">
    <text evidence="2">The sequence shown here is derived from an EMBL/GenBank/DDBJ whole genome shotgun (WGS) entry which is preliminary data.</text>
</comment>
<organism evidence="2 3">
    <name type="scientific">Caenorhabditis angaria</name>
    <dbReference type="NCBI Taxonomy" id="860376"/>
    <lineage>
        <taxon>Eukaryota</taxon>
        <taxon>Metazoa</taxon>
        <taxon>Ecdysozoa</taxon>
        <taxon>Nematoda</taxon>
        <taxon>Chromadorea</taxon>
        <taxon>Rhabditida</taxon>
        <taxon>Rhabditina</taxon>
        <taxon>Rhabditomorpha</taxon>
        <taxon>Rhabditoidea</taxon>
        <taxon>Rhabditidae</taxon>
        <taxon>Peloderinae</taxon>
        <taxon>Caenorhabditis</taxon>
    </lineage>
</organism>
<reference evidence="2" key="1">
    <citation type="submission" date="2022-11" db="EMBL/GenBank/DDBJ databases">
        <authorList>
            <person name="Kikuchi T."/>
        </authorList>
    </citation>
    <scope>NUCLEOTIDE SEQUENCE</scope>
    <source>
        <strain evidence="2">PS1010</strain>
    </source>
</reference>
<feature type="region of interest" description="Disordered" evidence="1">
    <location>
        <begin position="67"/>
        <end position="92"/>
    </location>
</feature>
<evidence type="ECO:0000256" key="1">
    <source>
        <dbReference type="SAM" id="MobiDB-lite"/>
    </source>
</evidence>
<dbReference type="Proteomes" id="UP001152747">
    <property type="component" value="Unassembled WGS sequence"/>
</dbReference>
<gene>
    <name evidence="2" type="ORF">CAMP_LOCUS3384</name>
</gene>
<feature type="region of interest" description="Disordered" evidence="1">
    <location>
        <begin position="134"/>
        <end position="197"/>
    </location>
</feature>
<dbReference type="AlphaFoldDB" id="A0A9P1I749"/>
<sequence length="393" mass="44885">MSDKMNARRQYRSVAFGTWQVGGARNLTERRSEEPTSRLKCSSPDLHNHINNLLSIEKRISRLGESSPNLSKLHHTHTQLSLGLPNKMSTSNSAAAHDFFSSTEYCQYQTSRDDIDSFNGNSKQLLQSEPIQAAFRKSRKDDSRLDETTTTPTSTKRNLKYSQSSRRKLETSAQKQEQQAHHRSHSAGPHTAYSTNSNLCASTSEMNRLTTTNNATTNTKFLRATKRFFKKIYSSATLPKKQTSTSVENFQKSSVFFDERKCIPVQPEAEEDDEKSYRTREDDYDDDDDTMRSENATMDISYPDSGFEMDRASTPEQSSVSMTSTSKSDENSLPMNFNNLFEHLKREMAEMRERDAQILADLQRVETQIQTVKQAQILAQLQDEFEPVESMQL</sequence>
<evidence type="ECO:0000313" key="3">
    <source>
        <dbReference type="Proteomes" id="UP001152747"/>
    </source>
</evidence>